<sequence length="794" mass="86066">MDSKNNKNEGLERSLSARNSVRISVDVDDDDFGGGAIADGFRPGQTGNHAGLTPEPLSSPSSSTLAVDESTQPSPRPAPPRPSSASKPHRPHESFSLRHDGAMGPVHESGVPTRSSSISTDSVPYIQPEAPYQGPSGPSHPYQMYPQDVRLTRTMSATTSSTEPVSERSYAGPRGPAHPYGLYTQVTATESGDVPRVAPVTLGFHSLPDQYQRRMGPEGEDIADIIGPDGHTEQLPPYTRYPDEAYVRKVRDAEDSVGLVTGGATVVRIDGPPISAQAIAGAGGLGLATRNPEFESNDNLDSPRSRHSSRSFSSDDSHHEINTAAAAELSEKGRPLKEWQVWMRKRVWGIVPRWAIIMTLVVLLLMAAILGSVIGTFMSRRFKGPRRDGFADPNTMPTVTTTYDATPIPTPSDLPPLPTGTFSMPLLTPNRVSNTCFNDTTQAMTWSCFFVMSGMSLTVSQSPANEGGDYSFSLNCNHSSTLMNNVYSYGEQPPIVSNITMELVTDLLEPNRGPAWFRMMPYNKTVILPQQFLSTTGSGTVSRARIRGLKNLVAESREFQRKKNVAKPGDKPWVCNWPQTFLEFFIYPQQNSSYASFTKRPPPPGTTSTPSAESSTPGPGTDTSTTAPSFPGQTGDISSRSEMKIWNSGESHRHGNRRDADDNRPPPPPPSTSTASPTPTNPLGPMETEPTVPGEGFVPPPPLYPRVLKLEERRIAGAPMPECTQVEIRNEGPAIPVRDAQGKQITIQIVENEPPPPHNMPMPQGDVGKRSSSPLAYRDAGADVSQCGCMWFLT</sequence>
<feature type="region of interest" description="Disordered" evidence="1">
    <location>
        <begin position="158"/>
        <end position="177"/>
    </location>
</feature>
<dbReference type="Pfam" id="PF25130">
    <property type="entry name" value="DUF7820"/>
    <property type="match status" value="1"/>
</dbReference>
<feature type="region of interest" description="Disordered" evidence="1">
    <location>
        <begin position="290"/>
        <end position="319"/>
    </location>
</feature>
<protein>
    <recommendedName>
        <fullName evidence="3">DUF7820 domain-containing protein</fullName>
    </recommendedName>
</protein>
<evidence type="ECO:0000313" key="5">
    <source>
        <dbReference type="Proteomes" id="UP001283341"/>
    </source>
</evidence>
<feature type="compositionally biased region" description="Basic and acidic residues" evidence="1">
    <location>
        <begin position="91"/>
        <end position="101"/>
    </location>
</feature>
<feature type="compositionally biased region" description="Polar residues" evidence="1">
    <location>
        <begin position="631"/>
        <end position="640"/>
    </location>
</feature>
<proteinExistence type="predicted"/>
<feature type="region of interest" description="Disordered" evidence="1">
    <location>
        <begin position="751"/>
        <end position="775"/>
    </location>
</feature>
<feature type="compositionally biased region" description="Basic and acidic residues" evidence="1">
    <location>
        <begin position="650"/>
        <end position="664"/>
    </location>
</feature>
<feature type="region of interest" description="Disordered" evidence="1">
    <location>
        <begin position="388"/>
        <end position="414"/>
    </location>
</feature>
<reference evidence="4" key="2">
    <citation type="submission" date="2023-06" db="EMBL/GenBank/DDBJ databases">
        <authorList>
            <consortium name="Lawrence Berkeley National Laboratory"/>
            <person name="Haridas S."/>
            <person name="Hensen N."/>
            <person name="Bonometti L."/>
            <person name="Westerberg I."/>
            <person name="Brannstrom I.O."/>
            <person name="Guillou S."/>
            <person name="Cros-Aarteil S."/>
            <person name="Calhoun S."/>
            <person name="Kuo A."/>
            <person name="Mondo S."/>
            <person name="Pangilinan J."/>
            <person name="Riley R."/>
            <person name="Labutti K."/>
            <person name="Andreopoulos B."/>
            <person name="Lipzen A."/>
            <person name="Chen C."/>
            <person name="Yanf M."/>
            <person name="Daum C."/>
            <person name="Ng V."/>
            <person name="Clum A."/>
            <person name="Steindorff A."/>
            <person name="Ohm R."/>
            <person name="Martin F."/>
            <person name="Silar P."/>
            <person name="Natvig D."/>
            <person name="Lalanne C."/>
            <person name="Gautier V."/>
            <person name="Ament-Velasquez S.L."/>
            <person name="Kruys A."/>
            <person name="Hutchinson M.I."/>
            <person name="Powell A.J."/>
            <person name="Barry K."/>
            <person name="Miller A.N."/>
            <person name="Grigoriev I.V."/>
            <person name="Debuchy R."/>
            <person name="Gladieux P."/>
            <person name="Thoren M.H."/>
            <person name="Johannesson H."/>
        </authorList>
    </citation>
    <scope>NUCLEOTIDE SEQUENCE</scope>
    <source>
        <strain evidence="4">CBS 118394</strain>
    </source>
</reference>
<evidence type="ECO:0000259" key="3">
    <source>
        <dbReference type="Pfam" id="PF25130"/>
    </source>
</evidence>
<reference evidence="4" key="1">
    <citation type="journal article" date="2023" name="Mol. Phylogenet. Evol.">
        <title>Genome-scale phylogeny and comparative genomics of the fungal order Sordariales.</title>
        <authorList>
            <person name="Hensen N."/>
            <person name="Bonometti L."/>
            <person name="Westerberg I."/>
            <person name="Brannstrom I.O."/>
            <person name="Guillou S."/>
            <person name="Cros-Aarteil S."/>
            <person name="Calhoun S."/>
            <person name="Haridas S."/>
            <person name="Kuo A."/>
            <person name="Mondo S."/>
            <person name="Pangilinan J."/>
            <person name="Riley R."/>
            <person name="LaButti K."/>
            <person name="Andreopoulos B."/>
            <person name="Lipzen A."/>
            <person name="Chen C."/>
            <person name="Yan M."/>
            <person name="Daum C."/>
            <person name="Ng V."/>
            <person name="Clum A."/>
            <person name="Steindorff A."/>
            <person name="Ohm R.A."/>
            <person name="Martin F."/>
            <person name="Silar P."/>
            <person name="Natvig D.O."/>
            <person name="Lalanne C."/>
            <person name="Gautier V."/>
            <person name="Ament-Velasquez S.L."/>
            <person name="Kruys A."/>
            <person name="Hutchinson M.I."/>
            <person name="Powell A.J."/>
            <person name="Barry K."/>
            <person name="Miller A.N."/>
            <person name="Grigoriev I.V."/>
            <person name="Debuchy R."/>
            <person name="Gladieux P."/>
            <person name="Hiltunen Thoren M."/>
            <person name="Johannesson H."/>
        </authorList>
    </citation>
    <scope>NUCLEOTIDE SEQUENCE</scope>
    <source>
        <strain evidence="4">CBS 118394</strain>
    </source>
</reference>
<feature type="compositionally biased region" description="Low complexity" evidence="1">
    <location>
        <begin position="52"/>
        <end position="65"/>
    </location>
</feature>
<feature type="domain" description="DUF7820" evidence="3">
    <location>
        <begin position="398"/>
        <end position="792"/>
    </location>
</feature>
<feature type="compositionally biased region" description="Basic and acidic residues" evidence="1">
    <location>
        <begin position="1"/>
        <end position="12"/>
    </location>
</feature>
<dbReference type="PANTHER" id="PTHR42078:SF1">
    <property type="entry name" value="GLUCAN 1, 4-ALPHA-GLUCOSIDASE"/>
    <property type="match status" value="1"/>
</dbReference>
<dbReference type="Proteomes" id="UP001283341">
    <property type="component" value="Unassembled WGS sequence"/>
</dbReference>
<feature type="compositionally biased region" description="Polar residues" evidence="1">
    <location>
        <begin position="112"/>
        <end position="122"/>
    </location>
</feature>
<dbReference type="InterPro" id="IPR056722">
    <property type="entry name" value="DUF7820"/>
</dbReference>
<feature type="region of interest" description="Disordered" evidence="1">
    <location>
        <begin position="594"/>
        <end position="700"/>
    </location>
</feature>
<comment type="caution">
    <text evidence="4">The sequence shown here is derived from an EMBL/GenBank/DDBJ whole genome shotgun (WGS) entry which is preliminary data.</text>
</comment>
<feature type="region of interest" description="Disordered" evidence="1">
    <location>
        <begin position="1"/>
        <end position="140"/>
    </location>
</feature>
<evidence type="ECO:0000256" key="1">
    <source>
        <dbReference type="SAM" id="MobiDB-lite"/>
    </source>
</evidence>
<feature type="compositionally biased region" description="Polar residues" evidence="1">
    <location>
        <begin position="395"/>
        <end position="404"/>
    </location>
</feature>
<keyword evidence="2" id="KW-1133">Transmembrane helix</keyword>
<dbReference type="EMBL" id="JAUEDM010000005">
    <property type="protein sequence ID" value="KAK3316092.1"/>
    <property type="molecule type" value="Genomic_DNA"/>
</dbReference>
<keyword evidence="5" id="KW-1185">Reference proteome</keyword>
<organism evidence="4 5">
    <name type="scientific">Apodospora peruviana</name>
    <dbReference type="NCBI Taxonomy" id="516989"/>
    <lineage>
        <taxon>Eukaryota</taxon>
        <taxon>Fungi</taxon>
        <taxon>Dikarya</taxon>
        <taxon>Ascomycota</taxon>
        <taxon>Pezizomycotina</taxon>
        <taxon>Sordariomycetes</taxon>
        <taxon>Sordariomycetidae</taxon>
        <taxon>Sordariales</taxon>
        <taxon>Lasiosphaeriaceae</taxon>
        <taxon>Apodospora</taxon>
    </lineage>
</organism>
<gene>
    <name evidence="4" type="ORF">B0H66DRAFT_534355</name>
</gene>
<feature type="compositionally biased region" description="Low complexity" evidence="1">
    <location>
        <begin position="606"/>
        <end position="629"/>
    </location>
</feature>
<dbReference type="AlphaFoldDB" id="A0AAE0I0Y7"/>
<evidence type="ECO:0000256" key="2">
    <source>
        <dbReference type="SAM" id="Phobius"/>
    </source>
</evidence>
<evidence type="ECO:0000313" key="4">
    <source>
        <dbReference type="EMBL" id="KAK3316092.1"/>
    </source>
</evidence>
<accession>A0AAE0I0Y7</accession>
<feature type="transmembrane region" description="Helical" evidence="2">
    <location>
        <begin position="354"/>
        <end position="377"/>
    </location>
</feature>
<dbReference type="PANTHER" id="PTHR42078">
    <property type="entry name" value="GLUCAN 1, 4-ALPHA-GLUCOSIDASE"/>
    <property type="match status" value="1"/>
</dbReference>
<keyword evidence="2" id="KW-0812">Transmembrane</keyword>
<name>A0AAE0I0Y7_9PEZI</name>
<keyword evidence="2" id="KW-0472">Membrane</keyword>